<dbReference type="Proteomes" id="UP001595848">
    <property type="component" value="Unassembled WGS sequence"/>
</dbReference>
<evidence type="ECO:0000313" key="3">
    <source>
        <dbReference type="Proteomes" id="UP001595848"/>
    </source>
</evidence>
<evidence type="ECO:0000259" key="1">
    <source>
        <dbReference type="Pfam" id="PF09084"/>
    </source>
</evidence>
<sequence>MNALTLKIAIDRTPYTEALFDGTVASERIDFEFVSVKPVTRAFRRMARDLEFDACEMALATLAVARRYDIPITGVPAILLREYPLPNLVCLRDAPIRQPADLRGRRIAARAYSQTTAVWIRGLLETEYGVKPGEVTWLTQEDSHVAQLGPQPNEQPLAQDMQLYDALADGVADAAITLHLGSHPNIRTVIADAEQVMRSWFARHQAQPINHLLAVKSELLQRHDWLAAELAALFERARRLADGSDPAPWSRTGAALLLQFCASQGLTTTAYEPSAIIAGA</sequence>
<name>A0ABV8P483_9BURK</name>
<reference evidence="3" key="1">
    <citation type="journal article" date="2019" name="Int. J. Syst. Evol. Microbiol.">
        <title>The Global Catalogue of Microorganisms (GCM) 10K type strain sequencing project: providing services to taxonomists for standard genome sequencing and annotation.</title>
        <authorList>
            <consortium name="The Broad Institute Genomics Platform"/>
            <consortium name="The Broad Institute Genome Sequencing Center for Infectious Disease"/>
            <person name="Wu L."/>
            <person name="Ma J."/>
        </authorList>
    </citation>
    <scope>NUCLEOTIDE SEQUENCE [LARGE SCALE GENOMIC DNA]</scope>
    <source>
        <strain evidence="3">LMG 24813</strain>
    </source>
</reference>
<proteinExistence type="predicted"/>
<gene>
    <name evidence="2" type="ORF">ACFOY1_15965</name>
</gene>
<keyword evidence="3" id="KW-1185">Reference proteome</keyword>
<evidence type="ECO:0000313" key="2">
    <source>
        <dbReference type="EMBL" id="MFC4202452.1"/>
    </source>
</evidence>
<dbReference type="EMBL" id="JBHSBV010000005">
    <property type="protein sequence ID" value="MFC4202452.1"/>
    <property type="molecule type" value="Genomic_DNA"/>
</dbReference>
<dbReference type="Pfam" id="PF09084">
    <property type="entry name" value="NMT1"/>
    <property type="match status" value="1"/>
</dbReference>
<organism evidence="2 3">
    <name type="scientific">Candidimonas humi</name>
    <dbReference type="NCBI Taxonomy" id="683355"/>
    <lineage>
        <taxon>Bacteria</taxon>
        <taxon>Pseudomonadati</taxon>
        <taxon>Pseudomonadota</taxon>
        <taxon>Betaproteobacteria</taxon>
        <taxon>Burkholderiales</taxon>
        <taxon>Alcaligenaceae</taxon>
        <taxon>Candidimonas</taxon>
    </lineage>
</organism>
<comment type="caution">
    <text evidence="2">The sequence shown here is derived from an EMBL/GenBank/DDBJ whole genome shotgun (WGS) entry which is preliminary data.</text>
</comment>
<dbReference type="InterPro" id="IPR015168">
    <property type="entry name" value="SsuA/THI5"/>
</dbReference>
<accession>A0ABV8P483</accession>
<protein>
    <submittedName>
        <fullName evidence="2">ABC transporter substrate-binding protein</fullName>
    </submittedName>
</protein>
<dbReference type="RefSeq" id="WP_217965899.1">
    <property type="nucleotide sequence ID" value="NZ_JAHTBN010000009.1"/>
</dbReference>
<feature type="domain" description="SsuA/THI5-like" evidence="1">
    <location>
        <begin position="62"/>
        <end position="145"/>
    </location>
</feature>